<dbReference type="Pfam" id="PF03030">
    <property type="entry name" value="H_PPase"/>
    <property type="match status" value="1"/>
</dbReference>
<evidence type="ECO:0000256" key="1">
    <source>
        <dbReference type="ARBA" id="ARBA00004127"/>
    </source>
</evidence>
<keyword evidence="4" id="KW-0460">Magnesium</keyword>
<dbReference type="GO" id="GO:0004427">
    <property type="term" value="F:inorganic diphosphate phosphatase activity"/>
    <property type="evidence" value="ECO:0007669"/>
    <property type="project" value="UniProtKB-EC"/>
</dbReference>
<dbReference type="AlphaFoldDB" id="T0YSI0"/>
<feature type="non-terminal residue" evidence="10">
    <location>
        <position position="134"/>
    </location>
</feature>
<reference evidence="10" key="1">
    <citation type="submission" date="2013-08" db="EMBL/GenBank/DDBJ databases">
        <authorList>
            <person name="Mendez C."/>
            <person name="Richter M."/>
            <person name="Ferrer M."/>
            <person name="Sanchez J."/>
        </authorList>
    </citation>
    <scope>NUCLEOTIDE SEQUENCE</scope>
</reference>
<protein>
    <submittedName>
        <fullName evidence="10">Inorganic H+ pyrophosphatase</fullName>
        <ecNumber evidence="10">3.6.1.1</ecNumber>
    </submittedName>
</protein>
<evidence type="ECO:0000256" key="4">
    <source>
        <dbReference type="ARBA" id="ARBA00022842"/>
    </source>
</evidence>
<keyword evidence="2" id="KW-0813">Transport</keyword>
<feature type="transmembrane region" description="Helical" evidence="9">
    <location>
        <begin position="28"/>
        <end position="50"/>
    </location>
</feature>
<evidence type="ECO:0000256" key="3">
    <source>
        <dbReference type="ARBA" id="ARBA00022692"/>
    </source>
</evidence>
<dbReference type="EC" id="3.6.1.1" evidence="10"/>
<dbReference type="GO" id="GO:0016020">
    <property type="term" value="C:membrane"/>
    <property type="evidence" value="ECO:0007669"/>
    <property type="project" value="InterPro"/>
</dbReference>
<evidence type="ECO:0000256" key="5">
    <source>
        <dbReference type="ARBA" id="ARBA00022967"/>
    </source>
</evidence>
<comment type="subcellular location">
    <subcellularLocation>
        <location evidence="1">Endomembrane system</location>
        <topology evidence="1">Multi-pass membrane protein</topology>
    </subcellularLocation>
</comment>
<keyword evidence="7" id="KW-0406">Ion transport</keyword>
<dbReference type="PANTHER" id="PTHR31998">
    <property type="entry name" value="K(+)-INSENSITIVE PYROPHOSPHATE-ENERGIZED PROTON PUMP"/>
    <property type="match status" value="1"/>
</dbReference>
<keyword evidence="6 9" id="KW-1133">Transmembrane helix</keyword>
<gene>
    <name evidence="10" type="ORF">B1B_17061</name>
</gene>
<keyword evidence="3 9" id="KW-0812">Transmembrane</keyword>
<feature type="non-terminal residue" evidence="10">
    <location>
        <position position="1"/>
    </location>
</feature>
<evidence type="ECO:0000256" key="7">
    <source>
        <dbReference type="ARBA" id="ARBA00023065"/>
    </source>
</evidence>
<reference evidence="10" key="2">
    <citation type="journal article" date="2014" name="ISME J.">
        <title>Microbial stratification in low pH oxic and suboxic macroscopic growths along an acid mine drainage.</title>
        <authorList>
            <person name="Mendez-Garcia C."/>
            <person name="Mesa V."/>
            <person name="Sprenger R.R."/>
            <person name="Richter M."/>
            <person name="Diez M.S."/>
            <person name="Solano J."/>
            <person name="Bargiela R."/>
            <person name="Golyshina O.V."/>
            <person name="Manteca A."/>
            <person name="Ramos J.L."/>
            <person name="Gallego J.R."/>
            <person name="Llorente I."/>
            <person name="Martins Dos Santos V.A."/>
            <person name="Jensen O.N."/>
            <person name="Pelaez A.I."/>
            <person name="Sanchez J."/>
            <person name="Ferrer M."/>
        </authorList>
    </citation>
    <scope>NUCLEOTIDE SEQUENCE</scope>
</reference>
<evidence type="ECO:0000313" key="10">
    <source>
        <dbReference type="EMBL" id="EQD34792.1"/>
    </source>
</evidence>
<keyword evidence="10" id="KW-0378">Hydrolase</keyword>
<name>T0YSI0_9ZZZZ</name>
<evidence type="ECO:0000256" key="6">
    <source>
        <dbReference type="ARBA" id="ARBA00022989"/>
    </source>
</evidence>
<proteinExistence type="predicted"/>
<evidence type="ECO:0000256" key="2">
    <source>
        <dbReference type="ARBA" id="ARBA00022448"/>
    </source>
</evidence>
<dbReference type="GO" id="GO:0009678">
    <property type="term" value="F:diphosphate hydrolysis-driven proton transmembrane transporter activity"/>
    <property type="evidence" value="ECO:0007669"/>
    <property type="project" value="InterPro"/>
</dbReference>
<keyword evidence="8 9" id="KW-0472">Membrane</keyword>
<sequence length="134" mass="13781">TAMAAMLLAYLIGSVAGATKILAIFPNAVLYPLLVCAWAIVATIAGTFFVRMGAKGTIMGALYQGLAATTAVGVIGLYLLDYFFMNANAGIFVATVVGLLVMILIVVVTDYYTSAKYGPVHHIAESASAGAGPT</sequence>
<dbReference type="InterPro" id="IPR004131">
    <property type="entry name" value="PPase-energised_H-pump"/>
</dbReference>
<comment type="caution">
    <text evidence="10">The sequence shown here is derived from an EMBL/GenBank/DDBJ whole genome shotgun (WGS) entry which is preliminary data.</text>
</comment>
<feature type="transmembrane region" description="Helical" evidence="9">
    <location>
        <begin position="91"/>
        <end position="112"/>
    </location>
</feature>
<feature type="transmembrane region" description="Helical" evidence="9">
    <location>
        <begin position="62"/>
        <end position="85"/>
    </location>
</feature>
<evidence type="ECO:0000256" key="8">
    <source>
        <dbReference type="ARBA" id="ARBA00023136"/>
    </source>
</evidence>
<dbReference type="EMBL" id="AUZY01011391">
    <property type="protein sequence ID" value="EQD34792.1"/>
    <property type="molecule type" value="Genomic_DNA"/>
</dbReference>
<dbReference type="GO" id="GO:0012505">
    <property type="term" value="C:endomembrane system"/>
    <property type="evidence" value="ECO:0007669"/>
    <property type="project" value="UniProtKB-SubCell"/>
</dbReference>
<keyword evidence="5" id="KW-1278">Translocase</keyword>
<organism evidence="10">
    <name type="scientific">mine drainage metagenome</name>
    <dbReference type="NCBI Taxonomy" id="410659"/>
    <lineage>
        <taxon>unclassified sequences</taxon>
        <taxon>metagenomes</taxon>
        <taxon>ecological metagenomes</taxon>
    </lineage>
</organism>
<evidence type="ECO:0000256" key="9">
    <source>
        <dbReference type="SAM" id="Phobius"/>
    </source>
</evidence>
<accession>T0YSI0</accession>